<organism evidence="9 10">
    <name type="scientific">Ramlibacter rhizophilus</name>
    <dbReference type="NCBI Taxonomy" id="1781167"/>
    <lineage>
        <taxon>Bacteria</taxon>
        <taxon>Pseudomonadati</taxon>
        <taxon>Pseudomonadota</taxon>
        <taxon>Betaproteobacteria</taxon>
        <taxon>Burkholderiales</taxon>
        <taxon>Comamonadaceae</taxon>
        <taxon>Ramlibacter</taxon>
    </lineage>
</organism>
<protein>
    <recommendedName>
        <fullName evidence="1">Trk system potassium uptake protein TrkA</fullName>
    </recommendedName>
</protein>
<evidence type="ECO:0000256" key="5">
    <source>
        <dbReference type="ARBA" id="ARBA00023027"/>
    </source>
</evidence>
<dbReference type="PANTHER" id="PTHR43833">
    <property type="entry name" value="POTASSIUM CHANNEL PROTEIN 2-RELATED-RELATED"/>
    <property type="match status" value="1"/>
</dbReference>
<dbReference type="PRINTS" id="PR00335">
    <property type="entry name" value="KUPTAKETRKA"/>
</dbReference>
<keyword evidence="3" id="KW-0633">Potassium transport</keyword>
<dbReference type="Pfam" id="PF02080">
    <property type="entry name" value="TrkA_C"/>
    <property type="match status" value="1"/>
</dbReference>
<dbReference type="NCBIfam" id="NF007032">
    <property type="entry name" value="PRK09496.1-4"/>
    <property type="match status" value="1"/>
</dbReference>
<evidence type="ECO:0000256" key="2">
    <source>
        <dbReference type="ARBA" id="ARBA00022448"/>
    </source>
</evidence>
<dbReference type="NCBIfam" id="NF007039">
    <property type="entry name" value="PRK09496.3-2"/>
    <property type="match status" value="1"/>
</dbReference>
<dbReference type="Gene3D" id="3.40.50.720">
    <property type="entry name" value="NAD(P)-binding Rossmann-like Domain"/>
    <property type="match status" value="2"/>
</dbReference>
<keyword evidence="2" id="KW-0813">Transport</keyword>
<dbReference type="RefSeq" id="WP_135285029.1">
    <property type="nucleotide sequence ID" value="NZ_SMLL01000004.1"/>
</dbReference>
<dbReference type="NCBIfam" id="NF007030">
    <property type="entry name" value="PRK09496.1-1"/>
    <property type="match status" value="1"/>
</dbReference>
<evidence type="ECO:0000259" key="7">
    <source>
        <dbReference type="PROSITE" id="PS51201"/>
    </source>
</evidence>
<dbReference type="PANTHER" id="PTHR43833:SF5">
    <property type="entry name" value="TRK SYSTEM POTASSIUM UPTAKE PROTEIN TRKA"/>
    <property type="match status" value="1"/>
</dbReference>
<feature type="domain" description="RCK C-terminal" evidence="8">
    <location>
        <begin position="368"/>
        <end position="459"/>
    </location>
</feature>
<evidence type="ECO:0000259" key="8">
    <source>
        <dbReference type="PROSITE" id="PS51202"/>
    </source>
</evidence>
<keyword evidence="5" id="KW-0520">NAD</keyword>
<dbReference type="Gene3D" id="3.30.70.1450">
    <property type="entry name" value="Regulator of K+ conductance, C-terminal domain"/>
    <property type="match status" value="2"/>
</dbReference>
<dbReference type="Proteomes" id="UP000297564">
    <property type="component" value="Unassembled WGS sequence"/>
</dbReference>
<reference evidence="9 10" key="1">
    <citation type="submission" date="2019-03" db="EMBL/GenBank/DDBJ databases">
        <title>Ramlibacter rhizophilus CCTCC AB2015357, whole genome shotgun sequence.</title>
        <authorList>
            <person name="Zhang X."/>
            <person name="Feng G."/>
            <person name="Zhu H."/>
        </authorList>
    </citation>
    <scope>NUCLEOTIDE SEQUENCE [LARGE SCALE GENOMIC DNA]</scope>
    <source>
        <strain evidence="9 10">CCTCC AB2015357</strain>
    </source>
</reference>
<dbReference type="GO" id="GO:0005886">
    <property type="term" value="C:plasma membrane"/>
    <property type="evidence" value="ECO:0007669"/>
    <property type="project" value="InterPro"/>
</dbReference>
<feature type="domain" description="RCK N-terminal" evidence="7">
    <location>
        <begin position="1"/>
        <end position="122"/>
    </location>
</feature>
<dbReference type="AlphaFoldDB" id="A0A4Z0BJM0"/>
<dbReference type="InterPro" id="IPR036721">
    <property type="entry name" value="RCK_C_sf"/>
</dbReference>
<dbReference type="InterPro" id="IPR050721">
    <property type="entry name" value="Trk_Ktr_HKT_K-transport"/>
</dbReference>
<dbReference type="GO" id="GO:0015079">
    <property type="term" value="F:potassium ion transmembrane transporter activity"/>
    <property type="evidence" value="ECO:0007669"/>
    <property type="project" value="InterPro"/>
</dbReference>
<dbReference type="PROSITE" id="PS51202">
    <property type="entry name" value="RCK_C"/>
    <property type="match status" value="2"/>
</dbReference>
<feature type="domain" description="RCK C-terminal" evidence="8">
    <location>
        <begin position="142"/>
        <end position="226"/>
    </location>
</feature>
<proteinExistence type="predicted"/>
<comment type="caution">
    <text evidence="9">The sequence shown here is derived from an EMBL/GenBank/DDBJ whole genome shotgun (WGS) entry which is preliminary data.</text>
</comment>
<dbReference type="InterPro" id="IPR003148">
    <property type="entry name" value="RCK_N"/>
</dbReference>
<evidence type="ECO:0000256" key="6">
    <source>
        <dbReference type="ARBA" id="ARBA00023065"/>
    </source>
</evidence>
<dbReference type="SUPFAM" id="SSF51735">
    <property type="entry name" value="NAD(P)-binding Rossmann-fold domains"/>
    <property type="match status" value="2"/>
</dbReference>
<name>A0A4Z0BJM0_9BURK</name>
<dbReference type="Pfam" id="PF02254">
    <property type="entry name" value="TrkA_N"/>
    <property type="match status" value="2"/>
</dbReference>
<dbReference type="InterPro" id="IPR006036">
    <property type="entry name" value="K_uptake_TrkA"/>
</dbReference>
<evidence type="ECO:0000256" key="1">
    <source>
        <dbReference type="ARBA" id="ARBA00017378"/>
    </source>
</evidence>
<evidence type="ECO:0000256" key="3">
    <source>
        <dbReference type="ARBA" id="ARBA00022538"/>
    </source>
</evidence>
<keyword evidence="10" id="KW-1185">Reference proteome</keyword>
<sequence>MRIVVLGAGRVGESVAESLVSERNDITVIDPDPQRLRWLEERLDLRGVAGNGIHPDVMERAGMRDADMLVACATRDETNLVACKVAHERFNVPTTVARLRSAQFQEGDELLGRDGFAVDHVICPEESIVRYIQKLIDYPEALQVLEFGQGRAHLVAVRVLRGSALEDCTIGDFRRRFPDAPMRVVAIYRRESELVCEADTRMRAGDEVFMLAERDRLRHVLQAIHGTDQPVRRVMLAGGGNVGSRLARRLAGQCEIKLIERNELACQRLATELPGEVLVLHGDATDEELQADENVASMDFFLALTSDDEDNILSAMLAKRLGARRVLSLINRRAYAELIQGGTIDIAVSPAQTVIGELLAHVRRGDVVAVHSLRRGAAEALEGVARGDARTSKLVGRTVEQIETALPRGVRVGMVVRGEEPAVEVLMPAHDLVIETDDHLVIFIPHKRQVREVERMFQVSATFF</sequence>
<feature type="domain" description="RCK N-terminal" evidence="7">
    <location>
        <begin position="231"/>
        <end position="348"/>
    </location>
</feature>
<keyword evidence="6" id="KW-0406">Ion transport</keyword>
<evidence type="ECO:0000256" key="4">
    <source>
        <dbReference type="ARBA" id="ARBA00022958"/>
    </source>
</evidence>
<dbReference type="PROSITE" id="PS51201">
    <property type="entry name" value="RCK_N"/>
    <property type="match status" value="2"/>
</dbReference>
<evidence type="ECO:0000313" key="9">
    <source>
        <dbReference type="EMBL" id="TFY99486.1"/>
    </source>
</evidence>
<accession>A0A4Z0BJM0</accession>
<dbReference type="NCBIfam" id="NF007031">
    <property type="entry name" value="PRK09496.1-2"/>
    <property type="match status" value="1"/>
</dbReference>
<dbReference type="OrthoDB" id="9775180at2"/>
<dbReference type="InterPro" id="IPR036291">
    <property type="entry name" value="NAD(P)-bd_dom_sf"/>
</dbReference>
<dbReference type="EMBL" id="SMLL01000004">
    <property type="protein sequence ID" value="TFY99486.1"/>
    <property type="molecule type" value="Genomic_DNA"/>
</dbReference>
<dbReference type="SUPFAM" id="SSF116726">
    <property type="entry name" value="TrkA C-terminal domain-like"/>
    <property type="match status" value="2"/>
</dbReference>
<dbReference type="InterPro" id="IPR006037">
    <property type="entry name" value="RCK_C"/>
</dbReference>
<keyword evidence="4" id="KW-0630">Potassium</keyword>
<gene>
    <name evidence="9" type="primary">trkA</name>
    <name evidence="9" type="ORF">EZ242_10020</name>
</gene>
<evidence type="ECO:0000313" key="10">
    <source>
        <dbReference type="Proteomes" id="UP000297564"/>
    </source>
</evidence>